<proteinExistence type="predicted"/>
<dbReference type="CDD" id="cd00146">
    <property type="entry name" value="PKD"/>
    <property type="match status" value="3"/>
</dbReference>
<dbReference type="RefSeq" id="WP_105045326.1">
    <property type="nucleotide sequence ID" value="NZ_MSCL01000001.1"/>
</dbReference>
<dbReference type="OrthoDB" id="607469at2"/>
<accession>A0A2S7W9T2</accession>
<feature type="domain" description="PKD" evidence="1">
    <location>
        <begin position="464"/>
        <end position="522"/>
    </location>
</feature>
<dbReference type="InterPro" id="IPR013783">
    <property type="entry name" value="Ig-like_fold"/>
</dbReference>
<gene>
    <name evidence="2" type="ORF">BTO13_02300</name>
</gene>
<dbReference type="Gene3D" id="2.60.40.2700">
    <property type="match status" value="6"/>
</dbReference>
<dbReference type="EMBL" id="MSCL01000001">
    <property type="protein sequence ID" value="PQJ74176.1"/>
    <property type="molecule type" value="Genomic_DNA"/>
</dbReference>
<dbReference type="InterPro" id="IPR025667">
    <property type="entry name" value="SprB_repeat"/>
</dbReference>
<evidence type="ECO:0000313" key="2">
    <source>
        <dbReference type="EMBL" id="PQJ74176.1"/>
    </source>
</evidence>
<feature type="domain" description="PKD" evidence="1">
    <location>
        <begin position="142"/>
        <end position="192"/>
    </location>
</feature>
<organism evidence="2 3">
    <name type="scientific">Polaribacter gangjinensis</name>
    <dbReference type="NCBI Taxonomy" id="574710"/>
    <lineage>
        <taxon>Bacteria</taxon>
        <taxon>Pseudomonadati</taxon>
        <taxon>Bacteroidota</taxon>
        <taxon>Flavobacteriia</taxon>
        <taxon>Flavobacteriales</taxon>
        <taxon>Flavobacteriaceae</taxon>
    </lineage>
</organism>
<feature type="domain" description="PKD" evidence="1">
    <location>
        <begin position="2158"/>
        <end position="2213"/>
    </location>
</feature>
<dbReference type="Pfam" id="PF13573">
    <property type="entry name" value="SprB"/>
    <property type="match status" value="6"/>
</dbReference>
<dbReference type="InterPro" id="IPR022409">
    <property type="entry name" value="PKD/Chitinase_dom"/>
</dbReference>
<dbReference type="Gene3D" id="2.60.40.740">
    <property type="match status" value="2"/>
</dbReference>
<evidence type="ECO:0000259" key="1">
    <source>
        <dbReference type="PROSITE" id="PS50093"/>
    </source>
</evidence>
<protein>
    <recommendedName>
        <fullName evidence="1">PKD domain-containing protein</fullName>
    </recommendedName>
</protein>
<dbReference type="Pfam" id="PF13585">
    <property type="entry name" value="CHU_C"/>
    <property type="match status" value="1"/>
</dbReference>
<dbReference type="InterPro" id="IPR035986">
    <property type="entry name" value="PKD_dom_sf"/>
</dbReference>
<dbReference type="SUPFAM" id="SSF49299">
    <property type="entry name" value="PKD domain"/>
    <property type="match status" value="5"/>
</dbReference>
<sequence>MKFKKKLRKVITKKTQILTFLAVSVILLNAYGIVRLTTLLNHFYSLSATIKAEKSEVCINESTLITFEAIDGIPPYTFTYQINGGAETDILTIGEAKTVSLNFDAKNTAGVFVYKLIKITDNSGDAPVVLDEQTTINVNAPPDATFTITNDNSCSGETVEFNSNVLESDTLSYLWDFGDGKTSTLKNPTTIYNDLLGCGTRNFTVKLTVTDANGCINTTSQVVRVLERPDIKFRDELTRSDIFSNCDNASASSSTYEISVENISTSSCLDSFFIDWGDGNTTISASFPAKHTYLNIGVYKLKIKGLGSNGCENEVTYEVKNVSNPAGGLASPGNTSNLCLVNSELTFPITNYELNSFDTTYTIDFGDGTPKETYTQDEIQNNNKITHKYLKGSCNEVNGEFIATLAVQNACDTTTFTVDNIVILESSKAEFSSIEKTCVNTNIIFQNNSILGEESGCIKNADVTWNFGDGTIKKFFSVNTINNIQHLYTVPGTYDVTLSINTKCGISSFTKEICIEPEITPSFDVNALEGCIPFQLNTTNTTDLSQLCSAPTYDWTISYQAANCETASDWEFIDSSDKTSENPKFLFKKAGIYTITRKISTECGDKFTSKVITVKKPPITTINPISDFCENSKINPTAVIENCTQNPDGVIYKWTFPGGIPASSTSLNPGEIVFNTPGIYTISLEVTNECGVSNTATQTFEVFETPTINNTDLIQEICSGENTNEIIFNSNNPETVYSWVAITNGNIVGFIPNGNTNSIPSQTLINDDNGNNKETITYRVTPTLNSCVGDPVDFVITVYPNPIISKQPQSSEVCLNGIATTLEIDYTRRAGTPAYQWFVNTTNVASGGTSIDGATASSYDPPTDTVGTNYYYVEISFTSGGCDKIVSDVATVTVTPQLTIDSVATNQSICVGGTAAEFEVTFTGGTGTPSYQWFSNTINSNSGGTAIAGATNAKYTPAPFNTDGSFFYYATVSLSGNGCTSANSNVYQVNVIPDAIIDAQPLASQELCQNAIPTDLSVVASGGTASNKTYQWYRNNTNSTIGGTAIVGATNSSYTPSSTTIGTQYYYVIISQSDSGCSVTSSVATVKINEAPIVTTQPQSSEVCLDGDATLLEVVYEKGTGTPAYQWFVNTTNVASGGTSIDGATASSYDPPTDTVGTNYYYVEISFDSGGCDKIVSDVATVTVTPQLTIDSVATNQSICIGGTAAEFEVTFTGGTGTPSYQWFSNTINSNSGGTAIAGATNAKYTPAPFNTDGSFFYYATVSLSGNGCNSANSNVYQVNVIPDPIIDAQPLASQELCQNAIPADLSVVASGGTASNKTYQWYRNNTNSTIGGTAIVGATNSSYTPSSTTIGTQYYYVIISQSDSGCSVTSSVATVKINEAPIVTTQPQSSEVCLGDNATTLEVAYQNGVGIATHQWFLNSVNSNTGGTAIIGATNTSYIPPTNAIGTIYYYVEINFTDGGCSKIVSDVAAVIVNQIPVIANDSITIYSSETFTYNPSILNGNIVPNNTQYTWIVSSINPAGSIIGSSNAISGQNIISQTLENTGTTPARVTYTISPFTDKCKGSDFTLEVVVNPTITPNEVITNNSCFNSNDASITTNITGGIPFETGKPYLINWTGPNGFLSTDSSIFNLVAGSYTLRIEDKEGYFITRNFTITQPDNLIINTDSTKNISCFQGNDGSIKVTVTGGTTPYTYNWTTLNGSGLVQNTNSQNGLTAGNYTLEVIDKNNCSTTLDFVLTEPDGLEISAQNIENVLCFGEATGSISINVIGGTPFEISTGIFDYQYAWTGPNGFTSFNKNIANLIAGNYLVKVTDQQGCVTNATFSVTEATKIEPIVTKNDVSCYGETDGSIAISVTGGVAPYQIQWSNLANGFSLNNLSAGTYIATITDANNCESKVTIDINQPIFFIDPIVTPISCNGEKDGSIKLNLTGGIAPFTVLWDDDPSAGIERNNLGAGIYRVLIKDSDPKQCPIEQTFIFTEPPALVVSSTVVDATECDVIDSGSIDLIVAGGTAPYFYKWSNGQTTANVSNLAAGNYAVEITDSNGCKTTRQFSIFRQEPLQIEFETILLTNCETKIVSQQTKAKVTGGFLPYTYTWSDGTVSTTDNSIMTTSQNGSYTLLITDNQGCTIQKSFAVSVPSIGTPDFQFSAFSQNTYNFLSVEDPIQFTNTSTGNFTKVIWDFGDGKPTSNEENPIYTYDNTGEFTVRLTVEYEAGCTYFIERILKITLGYTLINPNAFTPNGDGFNETIRPSFLGFSSIEMSIFDIWGTLVYTEKGTTTLNGWDGNVKGKPAENGNYVMIVKGTTFYGKEISANTSITLIK</sequence>
<dbReference type="InterPro" id="IPR045828">
    <property type="entry name" value="PKD_Bacteroidetes"/>
</dbReference>
<feature type="domain" description="PKD" evidence="1">
    <location>
        <begin position="644"/>
        <end position="702"/>
    </location>
</feature>
<dbReference type="Proteomes" id="UP000237608">
    <property type="component" value="Unassembled WGS sequence"/>
</dbReference>
<dbReference type="Pfam" id="PF19406">
    <property type="entry name" value="PKD_5"/>
    <property type="match status" value="2"/>
</dbReference>
<comment type="caution">
    <text evidence="2">The sequence shown here is derived from an EMBL/GenBank/DDBJ whole genome shotgun (WGS) entry which is preliminary data.</text>
</comment>
<reference evidence="2 3" key="1">
    <citation type="submission" date="2016-12" db="EMBL/GenBank/DDBJ databases">
        <title>Trade-off between light-utilization and light-protection in marine flavobacteria.</title>
        <authorList>
            <person name="Kumagai Y."/>
            <person name="Yoshizawa S."/>
            <person name="Kogure K."/>
            <person name="Iwasaki W."/>
        </authorList>
    </citation>
    <scope>NUCLEOTIDE SEQUENCE [LARGE SCALE GENOMIC DNA]</scope>
    <source>
        <strain evidence="2 3">KCTC 22729</strain>
    </source>
</reference>
<name>A0A2S7W9T2_9FLAO</name>
<dbReference type="Pfam" id="PF18911">
    <property type="entry name" value="PKD_4"/>
    <property type="match status" value="3"/>
</dbReference>
<evidence type="ECO:0000313" key="3">
    <source>
        <dbReference type="Proteomes" id="UP000237608"/>
    </source>
</evidence>
<dbReference type="PROSITE" id="PS50093">
    <property type="entry name" value="PKD"/>
    <property type="match status" value="4"/>
</dbReference>
<dbReference type="Gene3D" id="2.60.40.10">
    <property type="entry name" value="Immunoglobulins"/>
    <property type="match status" value="7"/>
</dbReference>
<keyword evidence="3" id="KW-1185">Reference proteome</keyword>
<dbReference type="SMART" id="SM00089">
    <property type="entry name" value="PKD"/>
    <property type="match status" value="5"/>
</dbReference>
<dbReference type="InterPro" id="IPR000601">
    <property type="entry name" value="PKD_dom"/>
</dbReference>